<accession>A0A8H5LAP1</accession>
<evidence type="ECO:0000256" key="10">
    <source>
        <dbReference type="ARBA" id="ARBA00048898"/>
    </source>
</evidence>
<feature type="binding site" evidence="12">
    <location>
        <position position="112"/>
    </location>
    <ligand>
        <name>substrate</name>
    </ligand>
</feature>
<proteinExistence type="inferred from homology"/>
<dbReference type="GO" id="GO:0005524">
    <property type="term" value="F:ATP binding"/>
    <property type="evidence" value="ECO:0007669"/>
    <property type="project" value="UniProtKB-KW"/>
</dbReference>
<gene>
    <name evidence="16" type="ORF">FPCIR_6775</name>
</gene>
<feature type="active site" description="Tele-hemiaminal-histidine intermediate" evidence="11">
    <location>
        <position position="222"/>
    </location>
</feature>
<evidence type="ECO:0000256" key="5">
    <source>
        <dbReference type="ARBA" id="ARBA00022741"/>
    </source>
</evidence>
<dbReference type="UniPathway" id="UPA00617">
    <property type="reaction ID" value="UER00669"/>
</dbReference>
<comment type="catalytic activity">
    <reaction evidence="10">
        <text>dihydroxyacetone + ATP = dihydroxyacetone phosphate + ADP + H(+)</text>
        <dbReference type="Rhea" id="RHEA:15773"/>
        <dbReference type="ChEBI" id="CHEBI:15378"/>
        <dbReference type="ChEBI" id="CHEBI:16016"/>
        <dbReference type="ChEBI" id="CHEBI:30616"/>
        <dbReference type="ChEBI" id="CHEBI:57642"/>
        <dbReference type="ChEBI" id="CHEBI:456216"/>
        <dbReference type="EC" id="2.7.1.29"/>
    </reaction>
</comment>
<dbReference type="InterPro" id="IPR012734">
    <property type="entry name" value="DhaK_ATP"/>
</dbReference>
<dbReference type="PROSITE" id="PS51481">
    <property type="entry name" value="DHAK"/>
    <property type="match status" value="1"/>
</dbReference>
<dbReference type="EMBL" id="JAAOAS010000154">
    <property type="protein sequence ID" value="KAF5589469.1"/>
    <property type="molecule type" value="Genomic_DNA"/>
</dbReference>
<comment type="pathway">
    <text evidence="2">Polyol metabolism; glycerol fermentation; glycerone phosphate from glycerol (oxidative route): step 2/2.</text>
</comment>
<feature type="domain" description="DhaL" evidence="14">
    <location>
        <begin position="387"/>
        <end position="585"/>
    </location>
</feature>
<evidence type="ECO:0000256" key="3">
    <source>
        <dbReference type="ARBA" id="ARBA00008757"/>
    </source>
</evidence>
<evidence type="ECO:0000259" key="15">
    <source>
        <dbReference type="PROSITE" id="PS51481"/>
    </source>
</evidence>
<dbReference type="Gene3D" id="3.40.50.10440">
    <property type="entry name" value="Dihydroxyacetone kinase, domain 1"/>
    <property type="match status" value="1"/>
</dbReference>
<protein>
    <submittedName>
        <fullName evidence="16">Dihydroxyacetone kinase</fullName>
    </submittedName>
</protein>
<evidence type="ECO:0000256" key="2">
    <source>
        <dbReference type="ARBA" id="ARBA00004778"/>
    </source>
</evidence>
<dbReference type="PANTHER" id="PTHR28629:SF1">
    <property type="entry name" value="YALI0F01606P"/>
    <property type="match status" value="1"/>
</dbReference>
<keyword evidence="7" id="KW-0319">Glycerol metabolism</keyword>
<evidence type="ECO:0000256" key="4">
    <source>
        <dbReference type="ARBA" id="ARBA00022679"/>
    </source>
</evidence>
<dbReference type="FunFam" id="3.40.50.10440:FF:000001">
    <property type="entry name" value="Dihydroxyacetone kinase, DhaK subunit"/>
    <property type="match status" value="1"/>
</dbReference>
<name>A0A8H5LAP1_9HYPO</name>
<evidence type="ECO:0000259" key="14">
    <source>
        <dbReference type="PROSITE" id="PS51480"/>
    </source>
</evidence>
<comment type="similarity">
    <text evidence="3">Belongs to the dihydroxyacetone kinase (DAK) family.</text>
</comment>
<keyword evidence="4" id="KW-0808">Transferase</keyword>
<sequence>MSTKHYFPSTAANTLVPRALRALVRANPHLELDYTDRVVSNAYHDNSLVSIIGGGGSGHEPAWGGFVGDGLLSAAVCGDIFASPSTKQVMKAIRLTPSSQGVILFITNYTGDRLHFGLAMEKAKAEGLVSNIAILAATDDVSIPKSKSSRLGRRGLPGHILTMKILGAASKQHYSFEKCLEIGQAVNDHTVTIGSSLDHCHVPGRQHQSIPQDVCVIGAGIHNEPGQQLISPVPSVEDLITRCIRLLCDSSDPERGFTTFGDGHSIVLVINNYGGLSQLELGALSDEVFAQLESNWNVLPVKALIGTFETSLNAPGFSITLCNLSNAAKQSKCDVDTLLQLLETSTTAVSWPNTTRPAHHEKRQSSSDLGSTSMETPGEGSIQIDPALLQRMIRQACEHIIAAEPKLTEWDMVMGDGDCGEAVKGLCESVLPLLDHEACQTGSVLDFLRQLSGCIDDMGGTLGAIFGILISAFQASLADVAKTWDSSADNASLYATALDQAVTSLLKHTSARQGDRTVMDVLIPFNARFIESGDFASAVELAKEKACETRYMEAKVGRATYVGQFHQVPDPGAWALFEILAGLAEVLSSSS</sequence>
<dbReference type="PANTHER" id="PTHR28629">
    <property type="entry name" value="TRIOKINASE/FMN CYCLASE"/>
    <property type="match status" value="1"/>
</dbReference>
<keyword evidence="6 16" id="KW-0418">Kinase</keyword>
<evidence type="ECO:0000256" key="13">
    <source>
        <dbReference type="SAM" id="MobiDB-lite"/>
    </source>
</evidence>
<evidence type="ECO:0000313" key="16">
    <source>
        <dbReference type="EMBL" id="KAF5589469.1"/>
    </source>
</evidence>
<keyword evidence="8" id="KW-0067">ATP-binding</keyword>
<dbReference type="GO" id="GO:0050354">
    <property type="term" value="F:triokinase activity"/>
    <property type="evidence" value="ECO:0007669"/>
    <property type="project" value="UniProtKB-EC"/>
</dbReference>
<dbReference type="GO" id="GO:0004371">
    <property type="term" value="F:glycerone kinase activity"/>
    <property type="evidence" value="ECO:0007669"/>
    <property type="project" value="UniProtKB-EC"/>
</dbReference>
<comment type="function">
    <text evidence="1">Catalyzes both the phosphorylation of dihydroxyacetone and of glyceraldehyde.</text>
</comment>
<dbReference type="AlphaFoldDB" id="A0A8H5LAP1"/>
<evidence type="ECO:0000256" key="6">
    <source>
        <dbReference type="ARBA" id="ARBA00022777"/>
    </source>
</evidence>
<dbReference type="Pfam" id="PF02733">
    <property type="entry name" value="Dak1"/>
    <property type="match status" value="1"/>
</dbReference>
<dbReference type="PROSITE" id="PS51480">
    <property type="entry name" value="DHAL"/>
    <property type="match status" value="1"/>
</dbReference>
<evidence type="ECO:0000313" key="17">
    <source>
        <dbReference type="Proteomes" id="UP000546213"/>
    </source>
</evidence>
<feature type="compositionally biased region" description="Polar residues" evidence="13">
    <location>
        <begin position="366"/>
        <end position="375"/>
    </location>
</feature>
<feature type="binding site" evidence="12">
    <location>
        <begin position="56"/>
        <end position="59"/>
    </location>
    <ligand>
        <name>substrate</name>
    </ligand>
</feature>
<evidence type="ECO:0000256" key="11">
    <source>
        <dbReference type="PIRSR" id="PIRSR612734-1"/>
    </source>
</evidence>
<dbReference type="SMART" id="SM01120">
    <property type="entry name" value="Dak2"/>
    <property type="match status" value="1"/>
</dbReference>
<comment type="caution">
    <text evidence="16">The sequence shown here is derived from an EMBL/GenBank/DDBJ whole genome shotgun (WGS) entry which is preliminary data.</text>
</comment>
<dbReference type="Pfam" id="PF02734">
    <property type="entry name" value="Dak2"/>
    <property type="match status" value="1"/>
</dbReference>
<feature type="domain" description="DhaK" evidence="15">
    <location>
        <begin position="11"/>
        <end position="351"/>
    </location>
</feature>
<evidence type="ECO:0000256" key="8">
    <source>
        <dbReference type="ARBA" id="ARBA00022840"/>
    </source>
</evidence>
<organism evidence="16 17">
    <name type="scientific">Fusarium pseudocircinatum</name>
    <dbReference type="NCBI Taxonomy" id="56676"/>
    <lineage>
        <taxon>Eukaryota</taxon>
        <taxon>Fungi</taxon>
        <taxon>Dikarya</taxon>
        <taxon>Ascomycota</taxon>
        <taxon>Pezizomycotina</taxon>
        <taxon>Sordariomycetes</taxon>
        <taxon>Hypocreomycetidae</taxon>
        <taxon>Hypocreales</taxon>
        <taxon>Nectriaceae</taxon>
        <taxon>Fusarium</taxon>
        <taxon>Fusarium fujikuroi species complex</taxon>
    </lineage>
</organism>
<reference evidence="16 17" key="1">
    <citation type="submission" date="2020-05" db="EMBL/GenBank/DDBJ databases">
        <title>Identification and distribution of gene clusters putatively required for synthesis of sphingolipid metabolism inhibitors in phylogenetically diverse species of the filamentous fungus Fusarium.</title>
        <authorList>
            <person name="Kim H.-S."/>
            <person name="Busman M."/>
            <person name="Brown D.W."/>
            <person name="Divon H."/>
            <person name="Uhlig S."/>
            <person name="Proctor R.H."/>
        </authorList>
    </citation>
    <scope>NUCLEOTIDE SEQUENCE [LARGE SCALE GENOMIC DNA]</scope>
    <source>
        <strain evidence="16 17">NRRL 36939</strain>
    </source>
</reference>
<dbReference type="Gene3D" id="1.25.40.340">
    <property type="match status" value="1"/>
</dbReference>
<dbReference type="InterPro" id="IPR050861">
    <property type="entry name" value="Dihydroxyacetone_Kinase"/>
</dbReference>
<dbReference type="GO" id="GO:0019588">
    <property type="term" value="P:anaerobic glycerol catabolic process"/>
    <property type="evidence" value="ECO:0007669"/>
    <property type="project" value="UniProtKB-UniPathway"/>
</dbReference>
<dbReference type="SUPFAM" id="SSF101473">
    <property type="entry name" value="DhaL-like"/>
    <property type="match status" value="1"/>
</dbReference>
<dbReference type="FunFam" id="3.30.1180.20:FF:000001">
    <property type="entry name" value="Dihydroxyacetone kinase 1"/>
    <property type="match status" value="1"/>
</dbReference>
<dbReference type="InterPro" id="IPR004006">
    <property type="entry name" value="DhaK_dom"/>
</dbReference>
<dbReference type="OrthoDB" id="1724672at2759"/>
<evidence type="ECO:0000256" key="9">
    <source>
        <dbReference type="ARBA" id="ARBA00047974"/>
    </source>
</evidence>
<dbReference type="Gene3D" id="3.30.1180.20">
    <property type="entry name" value="Dihydroxyacetone kinase, domain 2"/>
    <property type="match status" value="1"/>
</dbReference>
<evidence type="ECO:0000256" key="1">
    <source>
        <dbReference type="ARBA" id="ARBA00003264"/>
    </source>
</evidence>
<dbReference type="SUPFAM" id="SSF82549">
    <property type="entry name" value="DAK1/DegV-like"/>
    <property type="match status" value="1"/>
</dbReference>
<dbReference type="GO" id="GO:0005829">
    <property type="term" value="C:cytosol"/>
    <property type="evidence" value="ECO:0007669"/>
    <property type="project" value="TreeGrafter"/>
</dbReference>
<dbReference type="InterPro" id="IPR036117">
    <property type="entry name" value="DhaL_dom_sf"/>
</dbReference>
<evidence type="ECO:0000256" key="12">
    <source>
        <dbReference type="PIRSR" id="PIRSR612734-2"/>
    </source>
</evidence>
<keyword evidence="17" id="KW-1185">Reference proteome</keyword>
<feature type="region of interest" description="Disordered" evidence="13">
    <location>
        <begin position="350"/>
        <end position="381"/>
    </location>
</feature>
<keyword evidence="5" id="KW-0547">Nucleotide-binding</keyword>
<dbReference type="NCBIfam" id="TIGR02361">
    <property type="entry name" value="dak_ATP"/>
    <property type="match status" value="1"/>
</dbReference>
<dbReference type="Proteomes" id="UP000546213">
    <property type="component" value="Unassembled WGS sequence"/>
</dbReference>
<evidence type="ECO:0000256" key="7">
    <source>
        <dbReference type="ARBA" id="ARBA00022798"/>
    </source>
</evidence>
<comment type="catalytic activity">
    <reaction evidence="9">
        <text>D-glyceraldehyde + ATP = D-glyceraldehyde 3-phosphate + ADP + H(+)</text>
        <dbReference type="Rhea" id="RHEA:13941"/>
        <dbReference type="ChEBI" id="CHEBI:15378"/>
        <dbReference type="ChEBI" id="CHEBI:17378"/>
        <dbReference type="ChEBI" id="CHEBI:30616"/>
        <dbReference type="ChEBI" id="CHEBI:59776"/>
        <dbReference type="ChEBI" id="CHEBI:456216"/>
        <dbReference type="EC" id="2.7.1.28"/>
    </reaction>
</comment>
<dbReference type="InterPro" id="IPR004007">
    <property type="entry name" value="DhaL_dom"/>
</dbReference>